<accession>A0ABV8IHQ8</accession>
<comment type="caution">
    <text evidence="1">The sequence shown here is derived from an EMBL/GenBank/DDBJ whole genome shotgun (WGS) entry which is preliminary data.</text>
</comment>
<evidence type="ECO:0000313" key="2">
    <source>
        <dbReference type="Proteomes" id="UP001595850"/>
    </source>
</evidence>
<dbReference type="PANTHER" id="PTHR34613">
    <property type="entry name" value="SLL0800 PROTEIN"/>
    <property type="match status" value="1"/>
</dbReference>
<evidence type="ECO:0000313" key="1">
    <source>
        <dbReference type="EMBL" id="MFC4061993.1"/>
    </source>
</evidence>
<keyword evidence="2" id="KW-1185">Reference proteome</keyword>
<gene>
    <name evidence="1" type="ORF">ACFOWE_27140</name>
</gene>
<organism evidence="1 2">
    <name type="scientific">Planomonospora corallina</name>
    <dbReference type="NCBI Taxonomy" id="1806052"/>
    <lineage>
        <taxon>Bacteria</taxon>
        <taxon>Bacillati</taxon>
        <taxon>Actinomycetota</taxon>
        <taxon>Actinomycetes</taxon>
        <taxon>Streptosporangiales</taxon>
        <taxon>Streptosporangiaceae</taxon>
        <taxon>Planomonospora</taxon>
    </lineage>
</organism>
<sequence length="94" mass="10145">MGTAAWPVYSPFAREHYGHGLEAGRAEGRLEGMVEEAARVVLLVLAARGLEVPDDTRARITACTDLALLEVWVIRAATVQSVHDLFGEAGGEDR</sequence>
<dbReference type="RefSeq" id="WP_377293185.1">
    <property type="nucleotide sequence ID" value="NZ_JBHSBM010000040.1"/>
</dbReference>
<dbReference type="EMBL" id="JBHSBM010000040">
    <property type="protein sequence ID" value="MFC4061993.1"/>
    <property type="molecule type" value="Genomic_DNA"/>
</dbReference>
<name>A0ABV8IHQ8_9ACTN</name>
<reference evidence="2" key="1">
    <citation type="journal article" date="2019" name="Int. J. Syst. Evol. Microbiol.">
        <title>The Global Catalogue of Microorganisms (GCM) 10K type strain sequencing project: providing services to taxonomists for standard genome sequencing and annotation.</title>
        <authorList>
            <consortium name="The Broad Institute Genomics Platform"/>
            <consortium name="The Broad Institute Genome Sequencing Center for Infectious Disease"/>
            <person name="Wu L."/>
            <person name="Ma J."/>
        </authorList>
    </citation>
    <scope>NUCLEOTIDE SEQUENCE [LARGE SCALE GENOMIC DNA]</scope>
    <source>
        <strain evidence="2">TBRC 4489</strain>
    </source>
</reference>
<protein>
    <submittedName>
        <fullName evidence="1">Uncharacterized protein</fullName>
    </submittedName>
</protein>
<proteinExistence type="predicted"/>
<dbReference type="PANTHER" id="PTHR34613:SF1">
    <property type="entry name" value="SLL6017 PROTEIN"/>
    <property type="match status" value="1"/>
</dbReference>
<dbReference type="Proteomes" id="UP001595850">
    <property type="component" value="Unassembled WGS sequence"/>
</dbReference>